<gene>
    <name evidence="4" type="ORF">AVDCRST_MAG93-7406</name>
</gene>
<evidence type="ECO:0000313" key="4">
    <source>
        <dbReference type="EMBL" id="CAA9356962.1"/>
    </source>
</evidence>
<organism evidence="4">
    <name type="scientific">uncultured Chloroflexia bacterium</name>
    <dbReference type="NCBI Taxonomy" id="1672391"/>
    <lineage>
        <taxon>Bacteria</taxon>
        <taxon>Bacillati</taxon>
        <taxon>Chloroflexota</taxon>
        <taxon>Chloroflexia</taxon>
        <taxon>environmental samples</taxon>
    </lineage>
</organism>
<dbReference type="PANTHER" id="PTHR30055:SF200">
    <property type="entry name" value="HTH-TYPE TRANSCRIPTIONAL REPRESSOR BDCR"/>
    <property type="match status" value="1"/>
</dbReference>
<dbReference type="GO" id="GO:0003700">
    <property type="term" value="F:DNA-binding transcription factor activity"/>
    <property type="evidence" value="ECO:0007669"/>
    <property type="project" value="TreeGrafter"/>
</dbReference>
<keyword evidence="1 2" id="KW-0238">DNA-binding</keyword>
<accession>A0A6J4MJB1</accession>
<dbReference type="PRINTS" id="PR00455">
    <property type="entry name" value="HTHTETR"/>
</dbReference>
<dbReference type="Pfam" id="PF00440">
    <property type="entry name" value="TetR_N"/>
    <property type="match status" value="1"/>
</dbReference>
<protein>
    <recommendedName>
        <fullName evidence="3">HTH tetR-type domain-containing protein</fullName>
    </recommendedName>
</protein>
<proteinExistence type="predicted"/>
<dbReference type="PANTHER" id="PTHR30055">
    <property type="entry name" value="HTH-TYPE TRANSCRIPTIONAL REGULATOR RUTR"/>
    <property type="match status" value="1"/>
</dbReference>
<dbReference type="EMBL" id="CADCTR010002502">
    <property type="protein sequence ID" value="CAA9356962.1"/>
    <property type="molecule type" value="Genomic_DNA"/>
</dbReference>
<dbReference type="Pfam" id="PF17932">
    <property type="entry name" value="TetR_C_24"/>
    <property type="match status" value="1"/>
</dbReference>
<dbReference type="SUPFAM" id="SSF48498">
    <property type="entry name" value="Tetracyclin repressor-like, C-terminal domain"/>
    <property type="match status" value="1"/>
</dbReference>
<feature type="non-terminal residue" evidence="4">
    <location>
        <position position="1"/>
    </location>
</feature>
<dbReference type="PROSITE" id="PS50977">
    <property type="entry name" value="HTH_TETR_2"/>
    <property type="match status" value="1"/>
</dbReference>
<dbReference type="AlphaFoldDB" id="A0A6J4MJB1"/>
<sequence length="218" mass="24313">RISGAALRLFARQGFKATGIREIASEAGVTIATMYHYVDTKEQLLLRIMNQGIGVLLRSAHQIVSEVQTSEEKLVALVRMHVVTHGIWRLTMLVGDTELRALTETHREVLVSKRDRYERYWRDVLEEGLSGSVFDIDDPKLAAFALLEMCTGVAHWYSSDGTLSIEDIAIKFADMALTLVNAKRNGEPISVADLNLANLPVFPNDSLVSEEVQTWAKS</sequence>
<feature type="domain" description="HTH tetR-type" evidence="3">
    <location>
        <begin position="1"/>
        <end position="56"/>
    </location>
</feature>
<dbReference type="InterPro" id="IPR036271">
    <property type="entry name" value="Tet_transcr_reg_TetR-rel_C_sf"/>
</dbReference>
<dbReference type="InterPro" id="IPR050109">
    <property type="entry name" value="HTH-type_TetR-like_transc_reg"/>
</dbReference>
<evidence type="ECO:0000259" key="3">
    <source>
        <dbReference type="PROSITE" id="PS50977"/>
    </source>
</evidence>
<feature type="DNA-binding region" description="H-T-H motif" evidence="2">
    <location>
        <begin position="19"/>
        <end position="38"/>
    </location>
</feature>
<dbReference type="SUPFAM" id="SSF46689">
    <property type="entry name" value="Homeodomain-like"/>
    <property type="match status" value="1"/>
</dbReference>
<name>A0A6J4MJB1_9CHLR</name>
<dbReference type="InterPro" id="IPR001647">
    <property type="entry name" value="HTH_TetR"/>
</dbReference>
<dbReference type="InterPro" id="IPR009057">
    <property type="entry name" value="Homeodomain-like_sf"/>
</dbReference>
<dbReference type="Gene3D" id="1.10.357.10">
    <property type="entry name" value="Tetracycline Repressor, domain 2"/>
    <property type="match status" value="1"/>
</dbReference>
<dbReference type="InterPro" id="IPR041490">
    <property type="entry name" value="KstR2_TetR_C"/>
</dbReference>
<dbReference type="GO" id="GO:0000976">
    <property type="term" value="F:transcription cis-regulatory region binding"/>
    <property type="evidence" value="ECO:0007669"/>
    <property type="project" value="TreeGrafter"/>
</dbReference>
<reference evidence="4" key="1">
    <citation type="submission" date="2020-02" db="EMBL/GenBank/DDBJ databases">
        <authorList>
            <person name="Meier V. D."/>
        </authorList>
    </citation>
    <scope>NUCLEOTIDE SEQUENCE</scope>
    <source>
        <strain evidence="4">AVDCRST_MAG93</strain>
    </source>
</reference>
<evidence type="ECO:0000256" key="2">
    <source>
        <dbReference type="PROSITE-ProRule" id="PRU00335"/>
    </source>
</evidence>
<evidence type="ECO:0000256" key="1">
    <source>
        <dbReference type="ARBA" id="ARBA00023125"/>
    </source>
</evidence>